<dbReference type="Proteomes" id="UP000635245">
    <property type="component" value="Unassembled WGS sequence"/>
</dbReference>
<keyword evidence="2" id="KW-1185">Reference proteome</keyword>
<organism evidence="1 2">
    <name type="scientific">Prauserella cavernicola</name>
    <dbReference type="NCBI Taxonomy" id="2800127"/>
    <lineage>
        <taxon>Bacteria</taxon>
        <taxon>Bacillati</taxon>
        <taxon>Actinomycetota</taxon>
        <taxon>Actinomycetes</taxon>
        <taxon>Pseudonocardiales</taxon>
        <taxon>Pseudonocardiaceae</taxon>
        <taxon>Prauserella</taxon>
    </lineage>
</organism>
<comment type="caution">
    <text evidence="1">The sequence shown here is derived from an EMBL/GenBank/DDBJ whole genome shotgun (WGS) entry which is preliminary data.</text>
</comment>
<evidence type="ECO:0000313" key="2">
    <source>
        <dbReference type="Proteomes" id="UP000635245"/>
    </source>
</evidence>
<dbReference type="AlphaFoldDB" id="A0A934QRV3"/>
<dbReference type="RefSeq" id="WP_200318028.1">
    <property type="nucleotide sequence ID" value="NZ_JAENJH010000002.1"/>
</dbReference>
<evidence type="ECO:0008006" key="3">
    <source>
        <dbReference type="Google" id="ProtNLM"/>
    </source>
</evidence>
<gene>
    <name evidence="1" type="ORF">JHE00_12425</name>
</gene>
<evidence type="ECO:0000313" key="1">
    <source>
        <dbReference type="EMBL" id="MBK1785132.1"/>
    </source>
</evidence>
<dbReference type="EMBL" id="JAENJH010000002">
    <property type="protein sequence ID" value="MBK1785132.1"/>
    <property type="molecule type" value="Genomic_DNA"/>
</dbReference>
<reference evidence="1" key="1">
    <citation type="submission" date="2020-12" db="EMBL/GenBank/DDBJ databases">
        <title>Prauserella sp. ASG 168, a novel actinomycete isolated from cave rock.</title>
        <authorList>
            <person name="Suriyachadkun C."/>
        </authorList>
    </citation>
    <scope>NUCLEOTIDE SEQUENCE</scope>
    <source>
        <strain evidence="1">ASG 168</strain>
    </source>
</reference>
<proteinExistence type="predicted"/>
<accession>A0A934QRV3</accession>
<protein>
    <recommendedName>
        <fullName evidence="3">Phage gp6-like head-tail connector protein</fullName>
    </recommendedName>
</protein>
<sequence>MTEPAPALSWPPTVAQIKIDQKIEPDDTRDDVRLQQVLDAAIVFVRSRRPRFNYDSEPESTLPAPTHDLILGTMRLAFRWHTRRRSPDALIAMGELGSTRVPSFDPDIEQLLRIGRYAKAVIG</sequence>
<name>A0A934QRV3_9PSEU</name>